<dbReference type="Gene3D" id="2.40.10.120">
    <property type="match status" value="1"/>
</dbReference>
<organism evidence="1 2">
    <name type="scientific">Streptomyces aurantiogriseus</name>
    <dbReference type="NCBI Taxonomy" id="66870"/>
    <lineage>
        <taxon>Bacteria</taxon>
        <taxon>Bacillati</taxon>
        <taxon>Actinomycetota</taxon>
        <taxon>Actinomycetes</taxon>
        <taxon>Kitasatosporales</taxon>
        <taxon>Streptomycetaceae</taxon>
        <taxon>Streptomyces</taxon>
    </lineage>
</organism>
<protein>
    <recommendedName>
        <fullName evidence="3">Serine protease</fullName>
    </recommendedName>
</protein>
<reference evidence="1" key="2">
    <citation type="submission" date="2020-09" db="EMBL/GenBank/DDBJ databases">
        <authorList>
            <person name="Sun Q."/>
            <person name="Ohkuma M."/>
        </authorList>
    </citation>
    <scope>NUCLEOTIDE SEQUENCE</scope>
    <source>
        <strain evidence="1">JCM 4346</strain>
    </source>
</reference>
<name>A0A918KYJ2_9ACTN</name>
<reference evidence="1" key="1">
    <citation type="journal article" date="2014" name="Int. J. Syst. Evol. Microbiol.">
        <title>Complete genome sequence of Corynebacterium casei LMG S-19264T (=DSM 44701T), isolated from a smear-ripened cheese.</title>
        <authorList>
            <consortium name="US DOE Joint Genome Institute (JGI-PGF)"/>
            <person name="Walter F."/>
            <person name="Albersmeier A."/>
            <person name="Kalinowski J."/>
            <person name="Ruckert C."/>
        </authorList>
    </citation>
    <scope>NUCLEOTIDE SEQUENCE</scope>
    <source>
        <strain evidence="1">JCM 4346</strain>
    </source>
</reference>
<sequence length="375" mass="40959">MDSGQARELFTKYSAAMAYIEVESPNGDLGIGSAFHVGEGVFVTARHVVENKQIREVCMTESVYIPFTEEELRTKKPHTFLNGDTPVHSVSNNALVIKRGPLFLPRTEIDVAIFEVEEINPRTPVIPLGSHLNDFLGQSDFVLSEAVVLGYPPIPMSTTPVLVGARAEVNAQVDLYDSCDVHFVLSATARGGFSGGLAFSEWGFALGLVTRSLLTNDGTAESGYMSVLSIEPIYECLAHHKLLPECQADGWDDLWNTQTVHFTRGDRGISGGFRVLGSVDSFDNGRRYHLTVCCDDDVEVFEQALQTATAALGEYQTELVEIRPRMTRIHIMGADPDPSVSAAITAALTATTRLFAQHGYTSLSYPPVETEDPQV</sequence>
<dbReference type="InterPro" id="IPR009003">
    <property type="entry name" value="Peptidase_S1_PA"/>
</dbReference>
<keyword evidence="2" id="KW-1185">Reference proteome</keyword>
<dbReference type="Pfam" id="PF13365">
    <property type="entry name" value="Trypsin_2"/>
    <property type="match status" value="1"/>
</dbReference>
<comment type="caution">
    <text evidence="1">The sequence shown here is derived from an EMBL/GenBank/DDBJ whole genome shotgun (WGS) entry which is preliminary data.</text>
</comment>
<evidence type="ECO:0008006" key="3">
    <source>
        <dbReference type="Google" id="ProtNLM"/>
    </source>
</evidence>
<dbReference type="EMBL" id="BMSX01000024">
    <property type="protein sequence ID" value="GGR48516.1"/>
    <property type="molecule type" value="Genomic_DNA"/>
</dbReference>
<gene>
    <name evidence="1" type="ORF">GCM10010251_76870</name>
</gene>
<dbReference type="SUPFAM" id="SSF50494">
    <property type="entry name" value="Trypsin-like serine proteases"/>
    <property type="match status" value="1"/>
</dbReference>
<evidence type="ECO:0000313" key="2">
    <source>
        <dbReference type="Proteomes" id="UP000658320"/>
    </source>
</evidence>
<dbReference type="RefSeq" id="WP_189942637.1">
    <property type="nucleotide sequence ID" value="NZ_BMSX01000024.1"/>
</dbReference>
<evidence type="ECO:0000313" key="1">
    <source>
        <dbReference type="EMBL" id="GGR48516.1"/>
    </source>
</evidence>
<accession>A0A918KYJ2</accession>
<proteinExistence type="predicted"/>
<dbReference type="Proteomes" id="UP000658320">
    <property type="component" value="Unassembled WGS sequence"/>
</dbReference>
<dbReference type="AlphaFoldDB" id="A0A918KYJ2"/>